<reference evidence="2" key="1">
    <citation type="submission" date="2016-11" db="EMBL/GenBank/DDBJ databases">
        <authorList>
            <person name="Varghese N."/>
            <person name="Submissions S."/>
        </authorList>
    </citation>
    <scope>NUCLEOTIDE SEQUENCE [LARGE SCALE GENOMIC DNA]</scope>
    <source>
        <strain evidence="2">DSM 11003</strain>
    </source>
</reference>
<evidence type="ECO:0000313" key="1">
    <source>
        <dbReference type="EMBL" id="SHH31491.1"/>
    </source>
</evidence>
<keyword evidence="2" id="KW-1185">Reference proteome</keyword>
<sequence>MIKYSEQEIINKVNFALSNKKTEELYKEGFLNYKGKTKDTEEYYTEVISRELIINNFVKQLNEIQHISRLNYSAGHTGVVTTSNTTSNRIEDRIAIALFNASKNFGITFGELGEIIDYQIPLKKTQKDYGVGEIDLISKSKNSIWLIELKYYKHKDKEANKETLLKAALEIATYYQWLDKDSFLKSYDDFKGYTQEQIKKAVLIFNENERDEEYLELMKGEMPFLKNLLKRLDVSVFDLGVGKI</sequence>
<organism evidence="1 2">
    <name type="scientific">Thermosyntropha lipolytica DSM 11003</name>
    <dbReference type="NCBI Taxonomy" id="1123382"/>
    <lineage>
        <taxon>Bacteria</taxon>
        <taxon>Bacillati</taxon>
        <taxon>Bacillota</taxon>
        <taxon>Clostridia</taxon>
        <taxon>Eubacteriales</taxon>
        <taxon>Syntrophomonadaceae</taxon>
        <taxon>Thermosyntropha</taxon>
    </lineage>
</organism>
<accession>A0A1M5RZ89</accession>
<dbReference type="STRING" id="1123382.SAMN02745221_02137"/>
<dbReference type="EMBL" id="FQWY01000063">
    <property type="protein sequence ID" value="SHH31491.1"/>
    <property type="molecule type" value="Genomic_DNA"/>
</dbReference>
<protein>
    <submittedName>
        <fullName evidence="1">Uncharacterized protein</fullName>
    </submittedName>
</protein>
<dbReference type="AlphaFoldDB" id="A0A1M5RZ89"/>
<gene>
    <name evidence="1" type="ORF">SAMN02745221_02137</name>
</gene>
<evidence type="ECO:0000313" key="2">
    <source>
        <dbReference type="Proteomes" id="UP000242329"/>
    </source>
</evidence>
<name>A0A1M5RZ89_9FIRM</name>
<dbReference type="Proteomes" id="UP000242329">
    <property type="component" value="Unassembled WGS sequence"/>
</dbReference>
<dbReference type="OrthoDB" id="378694at2"/>
<proteinExistence type="predicted"/>
<dbReference type="RefSeq" id="WP_073093522.1">
    <property type="nucleotide sequence ID" value="NZ_FQWY01000063.1"/>
</dbReference>